<keyword evidence="6" id="KW-0868">Chloride</keyword>
<proteinExistence type="inferred from homology"/>
<organism evidence="8">
    <name type="scientific">Cyprideis torosa</name>
    <dbReference type="NCBI Taxonomy" id="163714"/>
    <lineage>
        <taxon>Eukaryota</taxon>
        <taxon>Metazoa</taxon>
        <taxon>Ecdysozoa</taxon>
        <taxon>Arthropoda</taxon>
        <taxon>Crustacea</taxon>
        <taxon>Oligostraca</taxon>
        <taxon>Ostracoda</taxon>
        <taxon>Podocopa</taxon>
        <taxon>Podocopida</taxon>
        <taxon>Cytherocopina</taxon>
        <taxon>Cytheroidea</taxon>
        <taxon>Cytherideidae</taxon>
        <taxon>Cyprideis</taxon>
    </lineage>
</organism>
<dbReference type="PANTHER" id="PTHR10736:SF11">
    <property type="entry name" value="BESTROPHIN 2"/>
    <property type="match status" value="1"/>
</dbReference>
<dbReference type="Pfam" id="PF01062">
    <property type="entry name" value="Bestrophin"/>
    <property type="match status" value="1"/>
</dbReference>
<dbReference type="InterPro" id="IPR021134">
    <property type="entry name" value="Bestrophin-like"/>
</dbReference>
<keyword evidence="6" id="KW-0813">Transport</keyword>
<keyword evidence="6" id="KW-0406">Ion transport</keyword>
<dbReference type="PANTHER" id="PTHR10736">
    <property type="entry name" value="BESTROPHIN"/>
    <property type="match status" value="1"/>
</dbReference>
<evidence type="ECO:0000256" key="3">
    <source>
        <dbReference type="ARBA" id="ARBA00022989"/>
    </source>
</evidence>
<evidence type="ECO:0000256" key="1">
    <source>
        <dbReference type="ARBA" id="ARBA00004370"/>
    </source>
</evidence>
<feature type="transmembrane region" description="Helical" evidence="6">
    <location>
        <begin position="200"/>
        <end position="221"/>
    </location>
</feature>
<evidence type="ECO:0000256" key="6">
    <source>
        <dbReference type="RuleBase" id="RU363126"/>
    </source>
</evidence>
<feature type="non-terminal residue" evidence="8">
    <location>
        <position position="1"/>
    </location>
</feature>
<comment type="function">
    <text evidence="6">Forms chloride channels.</text>
</comment>
<keyword evidence="2 6" id="KW-0812">Transmembrane</keyword>
<feature type="transmembrane region" description="Helical" evidence="6">
    <location>
        <begin position="241"/>
        <end position="258"/>
    </location>
</feature>
<dbReference type="GO" id="GO:0005886">
    <property type="term" value="C:plasma membrane"/>
    <property type="evidence" value="ECO:0007669"/>
    <property type="project" value="UniProtKB-SubCell"/>
</dbReference>
<name>A0A7R8WUJ8_9CRUS</name>
<reference evidence="8" key="1">
    <citation type="submission" date="2020-11" db="EMBL/GenBank/DDBJ databases">
        <authorList>
            <person name="Tran Van P."/>
        </authorList>
    </citation>
    <scope>NUCLEOTIDE SEQUENCE</scope>
</reference>
<feature type="transmembrane region" description="Helical" evidence="6">
    <location>
        <begin position="12"/>
        <end position="29"/>
    </location>
</feature>
<keyword evidence="6" id="KW-1003">Cell membrane</keyword>
<evidence type="ECO:0000256" key="4">
    <source>
        <dbReference type="ARBA" id="ARBA00023136"/>
    </source>
</evidence>
<comment type="similarity">
    <text evidence="5 6">Belongs to the anion channel-forming bestrophin (TC 1.A.46) family. Calcium-sensitive chloride channel subfamily.</text>
</comment>
<feature type="non-terminal residue" evidence="8">
    <location>
        <position position="453"/>
    </location>
</feature>
<dbReference type="EMBL" id="OB669744">
    <property type="protein sequence ID" value="CAD7234761.1"/>
    <property type="molecule type" value="Genomic_DNA"/>
</dbReference>
<accession>A0A7R8WUJ8</accession>
<keyword evidence="6" id="KW-0407">Ion channel</keyword>
<gene>
    <name evidence="8" type="ORF">CTOB1V02_LOCUS12577</name>
</gene>
<dbReference type="InterPro" id="IPR000615">
    <property type="entry name" value="Bestrophin"/>
</dbReference>
<dbReference type="OrthoDB" id="201595at2759"/>
<dbReference type="AlphaFoldDB" id="A0A7R8WUJ8"/>
<evidence type="ECO:0000256" key="5">
    <source>
        <dbReference type="ARBA" id="ARBA00034769"/>
    </source>
</evidence>
<evidence type="ECO:0000256" key="7">
    <source>
        <dbReference type="SAM" id="MobiDB-lite"/>
    </source>
</evidence>
<dbReference type="GO" id="GO:0034707">
    <property type="term" value="C:chloride channel complex"/>
    <property type="evidence" value="ECO:0007669"/>
    <property type="project" value="UniProtKB-KW"/>
</dbReference>
<keyword evidence="4 6" id="KW-0472">Membrane</keyword>
<evidence type="ECO:0000313" key="8">
    <source>
        <dbReference type="EMBL" id="CAD7234761.1"/>
    </source>
</evidence>
<dbReference type="GO" id="GO:0005254">
    <property type="term" value="F:chloride channel activity"/>
    <property type="evidence" value="ECO:0007669"/>
    <property type="project" value="UniProtKB-KW"/>
</dbReference>
<keyword evidence="6" id="KW-0869">Chloride channel</keyword>
<comment type="subcellular location">
    <subcellularLocation>
        <location evidence="6">Cell membrane</location>
        <topology evidence="6">Multi-pass membrane protein</topology>
    </subcellularLocation>
    <subcellularLocation>
        <location evidence="1">Membrane</location>
    </subcellularLocation>
</comment>
<evidence type="ECO:0000256" key="2">
    <source>
        <dbReference type="ARBA" id="ARBA00022692"/>
    </source>
</evidence>
<keyword evidence="3 6" id="KW-1133">Transmembrane helix</keyword>
<sequence length="453" mass="51463">VFEGLVVFCRGIPSSPVTFILGFYVNVVYRRWWDQLKSIPWPDTVAIFLNANIRGKVRSANLLHNPLASFIMSYRNAQVKVCSPQDDRARMFRRNIIRYVNASYILCLIRICSRVKKRFPTKQHLVDAGVLDMKEMELLEAYEENHPYSSQYFPLIWATDVADMANKEGRLGNNSPHQSIIKAITEFRVGLQILNCYDRFSFPLLYSQVAMIFVYGYFVFAVMGKQWLDPSAEGAEFKVDVYFPFLTSLEFFLYVGWLRSGEVMLNPFGDDDDDFEMNSFIDRNMQVSFHLADMLQAEGDEIELKKDAYWMTGVPSELPHTIASEEIVEPTPMAGSTAGIQVPPEEQAKVLLHRTKSRASQITRTSSNRSRLSITSAASGLRKRVTRLSTMSRHRVADIKEGVELGARLARNEDAEKGNLFDDVIPEVDETRTTDVADDEGTNDGARLAPKTS</sequence>
<protein>
    <recommendedName>
        <fullName evidence="6">Bestrophin homolog</fullName>
    </recommendedName>
</protein>
<feature type="region of interest" description="Disordered" evidence="7">
    <location>
        <begin position="420"/>
        <end position="453"/>
    </location>
</feature>